<dbReference type="InterPro" id="IPR002182">
    <property type="entry name" value="NB-ARC"/>
</dbReference>
<gene>
    <name evidence="3" type="ORF">GOP47_0006413</name>
</gene>
<comment type="caution">
    <text evidence="3">The sequence shown here is derived from an EMBL/GenBank/DDBJ whole genome shotgun (WGS) entry which is preliminary data.</text>
</comment>
<dbReference type="Gene3D" id="3.40.50.300">
    <property type="entry name" value="P-loop containing nucleotide triphosphate hydrolases"/>
    <property type="match status" value="1"/>
</dbReference>
<dbReference type="OrthoDB" id="1357022at2759"/>
<dbReference type="Gene3D" id="3.40.50.10140">
    <property type="entry name" value="Toll/interleukin-1 receptor homology (TIR) domain"/>
    <property type="match status" value="1"/>
</dbReference>
<keyword evidence="1" id="KW-0150">Chloroplast</keyword>
<feature type="domain" description="TIR" evidence="2">
    <location>
        <begin position="40"/>
        <end position="203"/>
    </location>
</feature>
<dbReference type="GO" id="GO:0007165">
    <property type="term" value="P:signal transduction"/>
    <property type="evidence" value="ECO:0007669"/>
    <property type="project" value="InterPro"/>
</dbReference>
<dbReference type="SUPFAM" id="SSF52540">
    <property type="entry name" value="P-loop containing nucleoside triphosphate hydrolases"/>
    <property type="match status" value="1"/>
</dbReference>
<proteinExistence type="predicted"/>
<dbReference type="GO" id="GO:0043531">
    <property type="term" value="F:ADP binding"/>
    <property type="evidence" value="ECO:0007669"/>
    <property type="project" value="InterPro"/>
</dbReference>
<evidence type="ECO:0000313" key="3">
    <source>
        <dbReference type="EMBL" id="KAI5078742.1"/>
    </source>
</evidence>
<dbReference type="SUPFAM" id="SSF52200">
    <property type="entry name" value="Toll/Interleukin receptor TIR domain"/>
    <property type="match status" value="1"/>
</dbReference>
<dbReference type="Pfam" id="PF13676">
    <property type="entry name" value="TIR_2"/>
    <property type="match status" value="1"/>
</dbReference>
<dbReference type="InterPro" id="IPR035897">
    <property type="entry name" value="Toll_tir_struct_dom_sf"/>
</dbReference>
<dbReference type="PANTHER" id="PTHR11017:SF579">
    <property type="entry name" value="TIR DOMAIN-CONTAINING PROTEIN"/>
    <property type="match status" value="1"/>
</dbReference>
<accession>A0A9D4ZM07</accession>
<protein>
    <recommendedName>
        <fullName evidence="2">TIR domain-containing protein</fullName>
    </recommendedName>
</protein>
<organism evidence="3 4">
    <name type="scientific">Adiantum capillus-veneris</name>
    <name type="common">Maidenhair fern</name>
    <dbReference type="NCBI Taxonomy" id="13818"/>
    <lineage>
        <taxon>Eukaryota</taxon>
        <taxon>Viridiplantae</taxon>
        <taxon>Streptophyta</taxon>
        <taxon>Embryophyta</taxon>
        <taxon>Tracheophyta</taxon>
        <taxon>Polypodiopsida</taxon>
        <taxon>Polypodiidae</taxon>
        <taxon>Polypodiales</taxon>
        <taxon>Pteridineae</taxon>
        <taxon>Pteridaceae</taxon>
        <taxon>Vittarioideae</taxon>
        <taxon>Adiantum</taxon>
    </lineage>
</organism>
<keyword evidence="1" id="KW-0934">Plastid</keyword>
<name>A0A9D4ZM07_ADICA</name>
<dbReference type="InterPro" id="IPR027417">
    <property type="entry name" value="P-loop_NTPase"/>
</dbReference>
<dbReference type="InterPro" id="IPR044974">
    <property type="entry name" value="Disease_R_plants"/>
</dbReference>
<dbReference type="AlphaFoldDB" id="A0A9D4ZM07"/>
<dbReference type="Pfam" id="PF00931">
    <property type="entry name" value="NB-ARC"/>
    <property type="match status" value="1"/>
</dbReference>
<dbReference type="PRINTS" id="PR00364">
    <property type="entry name" value="DISEASERSIST"/>
</dbReference>
<evidence type="ECO:0000313" key="4">
    <source>
        <dbReference type="Proteomes" id="UP000886520"/>
    </source>
</evidence>
<dbReference type="GO" id="GO:0006952">
    <property type="term" value="P:defense response"/>
    <property type="evidence" value="ECO:0007669"/>
    <property type="project" value="InterPro"/>
</dbReference>
<dbReference type="PANTHER" id="PTHR11017">
    <property type="entry name" value="LEUCINE-RICH REPEAT-CONTAINING PROTEIN"/>
    <property type="match status" value="1"/>
</dbReference>
<sequence length="642" mass="72710">MPSSRSLPILEQEMLMHGSTREATGSSSEHPLSSLSGSDNVPAIFLSHSGKQKPFVENLYNALRRVNHKAFFDQHSLPKGSTFPQRIKTAALGCELGVVVLSEDFLTSKWPMVELEILVLQRGPKAKVLPLFYKLGPADLGSPANLTRWQQVWKEQFGASVDIIDNWSKALRSLKAFHGEKFTQGTSETAYINTVVRSLCKVVPSPVPEDLSQIQGLHHLAKVVAGQFEELRLRQCEEACLIGLHGIGGLGKTTVCKIMTNFYSAEYPGRCHHLEFPTDGNDMPQIVQGCKKALKELTHLSDELLLNKVDKFDQVIQLMKEHFSQLDVFLAIDNVWESSSEAANRILRACFSANSKILLTSRSDEVLKDLLRGHNNACVRPLAALEQEEAFHIVKEAFRGDDTDSLENFRDEVGGGIMQRFKFAGNYHALALKALGGHLRKGWPAGDSKKNKDFLSRIRQQVRNDDLRMLYNAIRLSYDDLPEQKKRMFLDIAILMPLCCNIGRYDRRVTDAKAHQWLSVLYEDDECSETRIMTHFRELALDGLVQLETDGDGERIVRVHDLYSDLAHSEAATRFFISGRSNKPVEEFDWEKVERVILRPGEQVKAMNATWLIEKLQEQKCQKLRVLYAAGVDFLRSRLHRR</sequence>
<evidence type="ECO:0000259" key="2">
    <source>
        <dbReference type="PROSITE" id="PS50104"/>
    </source>
</evidence>
<dbReference type="Proteomes" id="UP000886520">
    <property type="component" value="Chromosome 6"/>
</dbReference>
<reference evidence="3" key="1">
    <citation type="submission" date="2021-01" db="EMBL/GenBank/DDBJ databases">
        <title>Adiantum capillus-veneris genome.</title>
        <authorList>
            <person name="Fang Y."/>
            <person name="Liao Q."/>
        </authorList>
    </citation>
    <scope>NUCLEOTIDE SEQUENCE</scope>
    <source>
        <strain evidence="3">H3</strain>
        <tissue evidence="3">Leaf</tissue>
    </source>
</reference>
<evidence type="ECO:0000256" key="1">
    <source>
        <dbReference type="ARBA" id="ARBA00022528"/>
    </source>
</evidence>
<keyword evidence="4" id="KW-1185">Reference proteome</keyword>
<dbReference type="InterPro" id="IPR000157">
    <property type="entry name" value="TIR_dom"/>
</dbReference>
<dbReference type="PROSITE" id="PS50104">
    <property type="entry name" value="TIR"/>
    <property type="match status" value="1"/>
</dbReference>
<dbReference type="EMBL" id="JABFUD020000006">
    <property type="protein sequence ID" value="KAI5078742.1"/>
    <property type="molecule type" value="Genomic_DNA"/>
</dbReference>
<dbReference type="Gene3D" id="1.10.10.10">
    <property type="entry name" value="Winged helix-like DNA-binding domain superfamily/Winged helix DNA-binding domain"/>
    <property type="match status" value="1"/>
</dbReference>
<dbReference type="InterPro" id="IPR036388">
    <property type="entry name" value="WH-like_DNA-bd_sf"/>
</dbReference>